<accession>A0A9P8QHN9</accession>
<reference evidence="1" key="1">
    <citation type="submission" date="2021-08" db="EMBL/GenBank/DDBJ databases">
        <title>Chromosome-Level Trichoderma cornu-damae using Hi-C Data.</title>
        <authorList>
            <person name="Kim C.S."/>
        </authorList>
    </citation>
    <scope>NUCLEOTIDE SEQUENCE</scope>
    <source>
        <strain evidence="1">KA19-0412C</strain>
    </source>
</reference>
<dbReference type="AlphaFoldDB" id="A0A9P8QHN9"/>
<organism evidence="1 2">
    <name type="scientific">Trichoderma cornu-damae</name>
    <dbReference type="NCBI Taxonomy" id="654480"/>
    <lineage>
        <taxon>Eukaryota</taxon>
        <taxon>Fungi</taxon>
        <taxon>Dikarya</taxon>
        <taxon>Ascomycota</taxon>
        <taxon>Pezizomycotina</taxon>
        <taxon>Sordariomycetes</taxon>
        <taxon>Hypocreomycetidae</taxon>
        <taxon>Hypocreales</taxon>
        <taxon>Hypocreaceae</taxon>
        <taxon>Trichoderma</taxon>
    </lineage>
</organism>
<comment type="caution">
    <text evidence="1">The sequence shown here is derived from an EMBL/GenBank/DDBJ whole genome shotgun (WGS) entry which is preliminary data.</text>
</comment>
<keyword evidence="2" id="KW-1185">Reference proteome</keyword>
<sequence length="91" mass="10403">MTRPFAQLWWLAGHFDVPMERCLILLPSPTKTGLALLNTDKIEDLNKKGTWGWNGCKLLYKKAQICLRTRMPPFPHVLSLTLSVGRRSLVL</sequence>
<protein>
    <submittedName>
        <fullName evidence="1">Uncharacterized protein</fullName>
    </submittedName>
</protein>
<name>A0A9P8QHN9_9HYPO</name>
<dbReference type="Proteomes" id="UP000827724">
    <property type="component" value="Unassembled WGS sequence"/>
</dbReference>
<gene>
    <name evidence="1" type="ORF">Trco_007162</name>
</gene>
<dbReference type="EMBL" id="JAIWOZ010000005">
    <property type="protein sequence ID" value="KAH6605455.1"/>
    <property type="molecule type" value="Genomic_DNA"/>
</dbReference>
<proteinExistence type="predicted"/>
<evidence type="ECO:0000313" key="1">
    <source>
        <dbReference type="EMBL" id="KAH6605455.1"/>
    </source>
</evidence>
<evidence type="ECO:0000313" key="2">
    <source>
        <dbReference type="Proteomes" id="UP000827724"/>
    </source>
</evidence>